<dbReference type="AlphaFoldDB" id="A0A4Y9SVJ9"/>
<name>A0A4Y9SVJ9_9BURK</name>
<organism evidence="1 2">
    <name type="scientific">Zemynaea arenosa</name>
    <dbReference type="NCBI Taxonomy" id="2561931"/>
    <lineage>
        <taxon>Bacteria</taxon>
        <taxon>Pseudomonadati</taxon>
        <taxon>Pseudomonadota</taxon>
        <taxon>Betaproteobacteria</taxon>
        <taxon>Burkholderiales</taxon>
        <taxon>Oxalobacteraceae</taxon>
        <taxon>Telluria group</taxon>
        <taxon>Zemynaea</taxon>
    </lineage>
</organism>
<dbReference type="EMBL" id="SPVF01000001">
    <property type="protein sequence ID" value="TFW30458.1"/>
    <property type="molecule type" value="Genomic_DNA"/>
</dbReference>
<comment type="caution">
    <text evidence="1">The sequence shown here is derived from an EMBL/GenBank/DDBJ whole genome shotgun (WGS) entry which is preliminary data.</text>
</comment>
<dbReference type="SUPFAM" id="SSF52091">
    <property type="entry name" value="SpoIIaa-like"/>
    <property type="match status" value="1"/>
</dbReference>
<accession>A0A4Y9SVJ9</accession>
<protein>
    <recommendedName>
        <fullName evidence="3">STAS domain-containing protein</fullName>
    </recommendedName>
</protein>
<dbReference type="OrthoDB" id="5298269at2"/>
<dbReference type="InterPro" id="IPR036513">
    <property type="entry name" value="STAS_dom_sf"/>
</dbReference>
<evidence type="ECO:0000313" key="2">
    <source>
        <dbReference type="Proteomes" id="UP000298438"/>
    </source>
</evidence>
<sequence>MGPRVGLFSLFKGKKPEAPEELAPDAFPDSRLLRGESTRMTFETEAERERQRQIARDTAKKIDAIEQAMVEDIFNDEPAWGSDRKRKPPGAQSELATTQLLADEELPMPVEAASAPVLDEIAILYANGEHVIAEHMLREHLNDDRALWWMLFDLYLVTGQQDAFDSLAIDYASRFETSPPTWAPLPPLDAPGKPGAGVAPTESFAGTLDASIAPQLERLQQAAPGSPALRLEFFRIQSVTPEGCELLLGALQRLRKQQRELTLAGAPEFADLLRGGVDVGNREVSPHVWLLLLELLLLMNREKEFEETAMDYCITYEVSPPSFEAAAHVATAAPARTAPPSDRYLLPASIEGQPNELLDALDVYASQYDPAVLDCSRLARIDYLAATALINRLRPLAAGRAIEMRDVNHLVAALLKLLGAGEVAKIFPHKY</sequence>
<evidence type="ECO:0000313" key="1">
    <source>
        <dbReference type="EMBL" id="TFW30458.1"/>
    </source>
</evidence>
<evidence type="ECO:0008006" key="3">
    <source>
        <dbReference type="Google" id="ProtNLM"/>
    </source>
</evidence>
<keyword evidence="2" id="KW-1185">Reference proteome</keyword>
<gene>
    <name evidence="1" type="ORF">E4L96_00035</name>
</gene>
<proteinExistence type="predicted"/>
<reference evidence="1 2" key="1">
    <citation type="submission" date="2019-03" db="EMBL/GenBank/DDBJ databases">
        <title>Draft Genome Sequence of Massilia arenosa sp. nov., a Novel Massilia Species Isolated from a Sandy-loam Maize Soil.</title>
        <authorList>
            <person name="Raths R."/>
            <person name="Peta V."/>
            <person name="Bucking H."/>
        </authorList>
    </citation>
    <scope>NUCLEOTIDE SEQUENCE [LARGE SCALE GENOMIC DNA]</scope>
    <source>
        <strain evidence="1 2">MC02</strain>
    </source>
</reference>
<dbReference type="Proteomes" id="UP000298438">
    <property type="component" value="Unassembled WGS sequence"/>
</dbReference>